<gene>
    <name evidence="2" type="ORF">RFI_20954</name>
</gene>
<name>X6MQZ8_RETFI</name>
<reference evidence="2 3" key="1">
    <citation type="journal article" date="2013" name="Curr. Biol.">
        <title>The Genome of the Foraminiferan Reticulomyxa filosa.</title>
        <authorList>
            <person name="Glockner G."/>
            <person name="Hulsmann N."/>
            <person name="Schleicher M."/>
            <person name="Noegel A.A."/>
            <person name="Eichinger L."/>
            <person name="Gallinger C."/>
            <person name="Pawlowski J."/>
            <person name="Sierra R."/>
            <person name="Euteneuer U."/>
            <person name="Pillet L."/>
            <person name="Moustafa A."/>
            <person name="Platzer M."/>
            <person name="Groth M."/>
            <person name="Szafranski K."/>
            <person name="Schliwa M."/>
        </authorList>
    </citation>
    <scope>NUCLEOTIDE SEQUENCE [LARGE SCALE GENOMIC DNA]</scope>
</reference>
<protein>
    <submittedName>
        <fullName evidence="2">Uncharacterized protein</fullName>
    </submittedName>
</protein>
<comment type="caution">
    <text evidence="2">The sequence shown here is derived from an EMBL/GenBank/DDBJ whole genome shotgun (WGS) entry which is preliminary data.</text>
</comment>
<organism evidence="2 3">
    <name type="scientific">Reticulomyxa filosa</name>
    <dbReference type="NCBI Taxonomy" id="46433"/>
    <lineage>
        <taxon>Eukaryota</taxon>
        <taxon>Sar</taxon>
        <taxon>Rhizaria</taxon>
        <taxon>Retaria</taxon>
        <taxon>Foraminifera</taxon>
        <taxon>Monothalamids</taxon>
        <taxon>Reticulomyxidae</taxon>
        <taxon>Reticulomyxa</taxon>
    </lineage>
</organism>
<dbReference type="EMBL" id="ASPP01018304">
    <property type="protein sequence ID" value="ETO16393.1"/>
    <property type="molecule type" value="Genomic_DNA"/>
</dbReference>
<sequence>MEETAKEEVKVIKELEESGIAATSAVEAPVKHVKEQSLTTKNDILPSLVSSNSNSSKPLAVVSKPETPRLLMKRSTSTLTIDFNRLPPIPGVFTLKKSICSNLPKKLIGTEQYYLRIYEGTPITSESQKKSRNPSTIGNGAAIGNGATIDTPLRFAKHGAASSNSNVVVDDSTDTGAAITSINNPNDLPNPTSGNRDPTSPKGLGGVASPRTDRPSFGGKGALQIKPKVMNENITARALPAFPVIKSYPLFCEDGESVIEWANLPSSSCKDVKKLRLAIYVKRDDEIVLIAQTKLIHSLEDIIPAPRQGMKTIVLKHYQLECESKWSAWNGRAHVQCTYSFVPKQFAVDPIVLCRTKLPQYPYEIPVIVQMIKLHILQDTQELEGMILSNSKDMSEEAKNKVDELVGSLNSGHYKFTGIEITIAFFVLLRWFMSLPKPVLDPTFINWIDMEASVKQGVIAFFFFFLLFHTYTHEESMVKVLQEIAEPQRSLLLWVLDFCIEICQWFPNANDQTLERVIDEFEDPLFGIRKKGANSKKPNHPLSFLTQIAILRKDEQINNISTSFDHPSPFFFFFCFIPSGVVICKKFYMFEYN</sequence>
<feature type="region of interest" description="Disordered" evidence="1">
    <location>
        <begin position="176"/>
        <end position="222"/>
    </location>
</feature>
<evidence type="ECO:0000313" key="2">
    <source>
        <dbReference type="EMBL" id="ETO16393.1"/>
    </source>
</evidence>
<dbReference type="Gene3D" id="1.10.555.10">
    <property type="entry name" value="Rho GTPase activation protein"/>
    <property type="match status" value="1"/>
</dbReference>
<feature type="compositionally biased region" description="Polar residues" evidence="1">
    <location>
        <begin position="178"/>
        <end position="198"/>
    </location>
</feature>
<proteinExistence type="predicted"/>
<accession>X6MQZ8</accession>
<dbReference type="SUPFAM" id="SSF48350">
    <property type="entry name" value="GTPase activation domain, GAP"/>
    <property type="match status" value="1"/>
</dbReference>
<evidence type="ECO:0000313" key="3">
    <source>
        <dbReference type="Proteomes" id="UP000023152"/>
    </source>
</evidence>
<keyword evidence="3" id="KW-1185">Reference proteome</keyword>
<dbReference type="Proteomes" id="UP000023152">
    <property type="component" value="Unassembled WGS sequence"/>
</dbReference>
<evidence type="ECO:0000256" key="1">
    <source>
        <dbReference type="SAM" id="MobiDB-lite"/>
    </source>
</evidence>
<dbReference type="InterPro" id="IPR008936">
    <property type="entry name" value="Rho_GTPase_activation_prot"/>
</dbReference>
<dbReference type="AlphaFoldDB" id="X6MQZ8"/>